<reference evidence="3" key="1">
    <citation type="submission" date="2022-07" db="EMBL/GenBank/DDBJ databases">
        <title>Phylogenomic reconstructions and comparative analyses of Kickxellomycotina fungi.</title>
        <authorList>
            <person name="Reynolds N.K."/>
            <person name="Stajich J.E."/>
            <person name="Barry K."/>
            <person name="Grigoriev I.V."/>
            <person name="Crous P."/>
            <person name="Smith M.E."/>
        </authorList>
    </citation>
    <scope>NUCLEOTIDE SEQUENCE</scope>
    <source>
        <strain evidence="3">RSA 861</strain>
    </source>
</reference>
<evidence type="ECO:0000313" key="4">
    <source>
        <dbReference type="Proteomes" id="UP001150569"/>
    </source>
</evidence>
<evidence type="ECO:0000256" key="2">
    <source>
        <dbReference type="SAM" id="SignalP"/>
    </source>
</evidence>
<comment type="caution">
    <text evidence="3">The sequence shown here is derived from an EMBL/GenBank/DDBJ whole genome shotgun (WGS) entry which is preliminary data.</text>
</comment>
<evidence type="ECO:0000256" key="1">
    <source>
        <dbReference type="SAM" id="MobiDB-lite"/>
    </source>
</evidence>
<organism evidence="3 4">
    <name type="scientific">Tieghemiomyces parasiticus</name>
    <dbReference type="NCBI Taxonomy" id="78921"/>
    <lineage>
        <taxon>Eukaryota</taxon>
        <taxon>Fungi</taxon>
        <taxon>Fungi incertae sedis</taxon>
        <taxon>Zoopagomycota</taxon>
        <taxon>Kickxellomycotina</taxon>
        <taxon>Dimargaritomycetes</taxon>
        <taxon>Dimargaritales</taxon>
        <taxon>Dimargaritaceae</taxon>
        <taxon>Tieghemiomyces</taxon>
    </lineage>
</organism>
<name>A0A9W7ZLW9_9FUNG</name>
<feature type="signal peptide" evidence="2">
    <location>
        <begin position="1"/>
        <end position="19"/>
    </location>
</feature>
<keyword evidence="2" id="KW-0732">Signal</keyword>
<proteinExistence type="predicted"/>
<dbReference type="Proteomes" id="UP001150569">
    <property type="component" value="Unassembled WGS sequence"/>
</dbReference>
<keyword evidence="4" id="KW-1185">Reference proteome</keyword>
<feature type="region of interest" description="Disordered" evidence="1">
    <location>
        <begin position="59"/>
        <end position="88"/>
    </location>
</feature>
<protein>
    <submittedName>
        <fullName evidence="3">Uncharacterized protein</fullName>
    </submittedName>
</protein>
<evidence type="ECO:0000313" key="3">
    <source>
        <dbReference type="EMBL" id="KAJ1903004.1"/>
    </source>
</evidence>
<gene>
    <name evidence="3" type="ORF">IWQ60_012623</name>
</gene>
<feature type="chain" id="PRO_5040726513" evidence="2">
    <location>
        <begin position="20"/>
        <end position="88"/>
    </location>
</feature>
<accession>A0A9W7ZLW9</accession>
<dbReference type="AlphaFoldDB" id="A0A9W7ZLW9"/>
<dbReference type="EMBL" id="JANBPT010002282">
    <property type="protein sequence ID" value="KAJ1903004.1"/>
    <property type="molecule type" value="Genomic_DNA"/>
</dbReference>
<sequence length="88" mass="9661">MRFISAALLLVATLAVANAAEPPSSTTTSPKPKHYITNRPEKLGQAKINFIYAGRKVMNKAREEKDEPQRAYKELKPRGSTPVPVAAK</sequence>
<feature type="compositionally biased region" description="Basic and acidic residues" evidence="1">
    <location>
        <begin position="60"/>
        <end position="77"/>
    </location>
</feature>